<proteinExistence type="predicted"/>
<feature type="transmembrane region" description="Helical" evidence="5">
    <location>
        <begin position="246"/>
        <end position="269"/>
    </location>
</feature>
<evidence type="ECO:0000256" key="4">
    <source>
        <dbReference type="SAM" id="MobiDB-lite"/>
    </source>
</evidence>
<feature type="domain" description="Major facilitator superfamily (MFS) profile" evidence="6">
    <location>
        <begin position="246"/>
        <end position="447"/>
    </location>
</feature>
<dbReference type="Proteomes" id="UP001203284">
    <property type="component" value="Unassembled WGS sequence"/>
</dbReference>
<evidence type="ECO:0000313" key="8">
    <source>
        <dbReference type="Proteomes" id="UP001203284"/>
    </source>
</evidence>
<evidence type="ECO:0000256" key="5">
    <source>
        <dbReference type="SAM" id="Phobius"/>
    </source>
</evidence>
<keyword evidence="3 5" id="KW-0472">Membrane</keyword>
<feature type="transmembrane region" description="Helical" evidence="5">
    <location>
        <begin position="375"/>
        <end position="396"/>
    </location>
</feature>
<keyword evidence="8" id="KW-1185">Reference proteome</keyword>
<name>A0ABT0DEU8_9HYPH</name>
<feature type="transmembrane region" description="Helical" evidence="5">
    <location>
        <begin position="55"/>
        <end position="73"/>
    </location>
</feature>
<dbReference type="PANTHER" id="PTHR23539:SF1">
    <property type="entry name" value="MAJOR FACILITATOR SUPERFAMILY (MFS) PROFILE DOMAIN-CONTAINING PROTEIN"/>
    <property type="match status" value="1"/>
</dbReference>
<feature type="transmembrane region" description="Helical" evidence="5">
    <location>
        <begin position="341"/>
        <end position="363"/>
    </location>
</feature>
<feature type="compositionally biased region" description="Basic and acidic residues" evidence="4">
    <location>
        <begin position="204"/>
        <end position="214"/>
    </location>
</feature>
<dbReference type="Gene3D" id="1.20.1250.20">
    <property type="entry name" value="MFS general substrate transporter like domains"/>
    <property type="match status" value="2"/>
</dbReference>
<comment type="caution">
    <text evidence="7">The sequence shown here is derived from an EMBL/GenBank/DDBJ whole genome shotgun (WGS) entry which is preliminary data.</text>
</comment>
<feature type="region of interest" description="Disordered" evidence="4">
    <location>
        <begin position="204"/>
        <end position="231"/>
    </location>
</feature>
<keyword evidence="1 5" id="KW-0812">Transmembrane</keyword>
<dbReference type="EMBL" id="JALKCH010000011">
    <property type="protein sequence ID" value="MCK0198409.1"/>
    <property type="molecule type" value="Genomic_DNA"/>
</dbReference>
<feature type="transmembrane region" description="Helical" evidence="5">
    <location>
        <begin position="281"/>
        <end position="301"/>
    </location>
</feature>
<feature type="transmembrane region" description="Helical" evidence="5">
    <location>
        <begin position="119"/>
        <end position="141"/>
    </location>
</feature>
<dbReference type="InterPro" id="IPR011701">
    <property type="entry name" value="MFS"/>
</dbReference>
<evidence type="ECO:0000256" key="3">
    <source>
        <dbReference type="ARBA" id="ARBA00023136"/>
    </source>
</evidence>
<feature type="transmembrane region" description="Helical" evidence="5">
    <location>
        <begin position="313"/>
        <end position="335"/>
    </location>
</feature>
<evidence type="ECO:0000256" key="2">
    <source>
        <dbReference type="ARBA" id="ARBA00022989"/>
    </source>
</evidence>
<dbReference type="SUPFAM" id="SSF103473">
    <property type="entry name" value="MFS general substrate transporter"/>
    <property type="match status" value="1"/>
</dbReference>
<reference evidence="7 8" key="1">
    <citation type="submission" date="2022-04" db="EMBL/GenBank/DDBJ databases">
        <authorList>
            <person name="Grouzdev D.S."/>
            <person name="Pantiukh K.S."/>
            <person name="Krutkina M.S."/>
        </authorList>
    </citation>
    <scope>NUCLEOTIDE SEQUENCE [LARGE SCALE GENOMIC DNA]</scope>
    <source>
        <strain evidence="7 8">6x-1</strain>
    </source>
</reference>
<feature type="transmembrane region" description="Helical" evidence="5">
    <location>
        <begin position="153"/>
        <end position="170"/>
    </location>
</feature>
<gene>
    <name evidence="7" type="ORF">MWN34_15965</name>
</gene>
<protein>
    <submittedName>
        <fullName evidence="7">MFS transporter</fullName>
    </submittedName>
</protein>
<dbReference type="RefSeq" id="WP_247030309.1">
    <property type="nucleotide sequence ID" value="NZ_JALKCH010000011.1"/>
</dbReference>
<organism evidence="7 8">
    <name type="scientific">Ancylobacter crimeensis</name>
    <dbReference type="NCBI Taxonomy" id="2579147"/>
    <lineage>
        <taxon>Bacteria</taxon>
        <taxon>Pseudomonadati</taxon>
        <taxon>Pseudomonadota</taxon>
        <taxon>Alphaproteobacteria</taxon>
        <taxon>Hyphomicrobiales</taxon>
        <taxon>Xanthobacteraceae</taxon>
        <taxon>Ancylobacter</taxon>
    </lineage>
</organism>
<evidence type="ECO:0000313" key="7">
    <source>
        <dbReference type="EMBL" id="MCK0198409.1"/>
    </source>
</evidence>
<dbReference type="InterPro" id="IPR036259">
    <property type="entry name" value="MFS_trans_sf"/>
</dbReference>
<accession>A0ABT0DEU8</accession>
<dbReference type="PANTHER" id="PTHR23539">
    <property type="entry name" value="MFS TRANSPORTER"/>
    <property type="match status" value="1"/>
</dbReference>
<keyword evidence="2 5" id="KW-1133">Transmembrane helix</keyword>
<evidence type="ECO:0000259" key="6">
    <source>
        <dbReference type="PROSITE" id="PS50850"/>
    </source>
</evidence>
<feature type="transmembrane region" description="Helical" evidence="5">
    <location>
        <begin position="176"/>
        <end position="195"/>
    </location>
</feature>
<dbReference type="PROSITE" id="PS50850">
    <property type="entry name" value="MFS"/>
    <property type="match status" value="1"/>
</dbReference>
<feature type="transmembrane region" description="Helical" evidence="5">
    <location>
        <begin position="402"/>
        <end position="424"/>
    </location>
</feature>
<sequence length="447" mass="44394">MPAATSAPAAPNPVAFATPLAALAALNLFLSDVRDGLGPFLGVFLQEKHWSPSEIGLVMTIGGLAGMIATMPMGALVDASRAKRAIIVAGSAVVIIASFAILLFPNFPTVALAQAVNGIAAAVLLPAIAGLTLGLVGPAGFDHQLGVNEAFNHAGNILAAVLAGVLGWWLGLPAVFALMAGMAFFAAISVLMIPADAIDHEAARGAASKTEHPAARGGTAQAEGGAKDGASKPGREGILALLREPALITAAITFGLFHLGNGAMLPLFGQAMVARAGVDPSAFTALTVVVAQATMIPMALLAAKLAQRQGYRLVLLLALAALPVRGVIAAAAVHYDVYWGVIPVQMLDGVGAGLLGVATPGVTARILKGSGRFNLGLGFVMTAQGIGASFSTLLGGGVAQGFGYPAAFLVLGGVAALAAGAYLIGGCPGGSEGGPETAEAGPDRATA</sequence>
<dbReference type="InterPro" id="IPR020846">
    <property type="entry name" value="MFS_dom"/>
</dbReference>
<feature type="transmembrane region" description="Helical" evidence="5">
    <location>
        <begin position="85"/>
        <end position="107"/>
    </location>
</feature>
<evidence type="ECO:0000256" key="1">
    <source>
        <dbReference type="ARBA" id="ARBA00022692"/>
    </source>
</evidence>
<dbReference type="Pfam" id="PF07690">
    <property type="entry name" value="MFS_1"/>
    <property type="match status" value="1"/>
</dbReference>